<keyword evidence="5 7" id="KW-1133">Transmembrane helix</keyword>
<evidence type="ECO:0000256" key="7">
    <source>
        <dbReference type="SAM" id="Phobius"/>
    </source>
</evidence>
<dbReference type="GO" id="GO:0015293">
    <property type="term" value="F:symporter activity"/>
    <property type="evidence" value="ECO:0007669"/>
    <property type="project" value="UniProtKB-KW"/>
</dbReference>
<evidence type="ECO:0000256" key="6">
    <source>
        <dbReference type="ARBA" id="ARBA00023136"/>
    </source>
</evidence>
<dbReference type="PANTHER" id="PTHR11662">
    <property type="entry name" value="SOLUTE CARRIER FAMILY 17"/>
    <property type="match status" value="1"/>
</dbReference>
<evidence type="ECO:0000256" key="3">
    <source>
        <dbReference type="ARBA" id="ARBA00022692"/>
    </source>
</evidence>
<dbReference type="HOGENOM" id="CLU_001265_5_0_1"/>
<feature type="transmembrane region" description="Helical" evidence="7">
    <location>
        <begin position="89"/>
        <end position="116"/>
    </location>
</feature>
<dbReference type="FunFam" id="1.20.1250.20:FF:000003">
    <property type="entry name" value="Solute carrier family 17 member 3"/>
    <property type="match status" value="1"/>
</dbReference>
<dbReference type="PANTHER" id="PTHR11662:SF411">
    <property type="entry name" value="GH05102P"/>
    <property type="match status" value="1"/>
</dbReference>
<keyword evidence="2" id="KW-0813">Transport</keyword>
<dbReference type="PROSITE" id="PS50850">
    <property type="entry name" value="MFS"/>
    <property type="match status" value="1"/>
</dbReference>
<keyword evidence="3 7" id="KW-0812">Transmembrane</keyword>
<evidence type="ECO:0000256" key="4">
    <source>
        <dbReference type="ARBA" id="ARBA00022847"/>
    </source>
</evidence>
<evidence type="ECO:0000313" key="9">
    <source>
        <dbReference type="EMBL" id="EFA04144.2"/>
    </source>
</evidence>
<name>D6WLN9_TRICA</name>
<dbReference type="InterPro" id="IPR020846">
    <property type="entry name" value="MFS_dom"/>
</dbReference>
<reference evidence="9 10" key="1">
    <citation type="journal article" date="2008" name="Nature">
        <title>The genome of the model beetle and pest Tribolium castaneum.</title>
        <authorList>
            <consortium name="Tribolium Genome Sequencing Consortium"/>
            <person name="Richards S."/>
            <person name="Gibbs R.A."/>
            <person name="Weinstock G.M."/>
            <person name="Brown S.J."/>
            <person name="Denell R."/>
            <person name="Beeman R.W."/>
            <person name="Gibbs R."/>
            <person name="Beeman R.W."/>
            <person name="Brown S.J."/>
            <person name="Bucher G."/>
            <person name="Friedrich M."/>
            <person name="Grimmelikhuijzen C.J."/>
            <person name="Klingler M."/>
            <person name="Lorenzen M."/>
            <person name="Richards S."/>
            <person name="Roth S."/>
            <person name="Schroder R."/>
            <person name="Tautz D."/>
            <person name="Zdobnov E.M."/>
            <person name="Muzny D."/>
            <person name="Gibbs R.A."/>
            <person name="Weinstock G.M."/>
            <person name="Attaway T."/>
            <person name="Bell S."/>
            <person name="Buhay C.J."/>
            <person name="Chandrabose M.N."/>
            <person name="Chavez D."/>
            <person name="Clerk-Blankenburg K.P."/>
            <person name="Cree A."/>
            <person name="Dao M."/>
            <person name="Davis C."/>
            <person name="Chacko J."/>
            <person name="Dinh H."/>
            <person name="Dugan-Rocha S."/>
            <person name="Fowler G."/>
            <person name="Garner T.T."/>
            <person name="Garnes J."/>
            <person name="Gnirke A."/>
            <person name="Hawes A."/>
            <person name="Hernandez J."/>
            <person name="Hines S."/>
            <person name="Holder M."/>
            <person name="Hume J."/>
            <person name="Jhangiani S.N."/>
            <person name="Joshi V."/>
            <person name="Khan Z.M."/>
            <person name="Jackson L."/>
            <person name="Kovar C."/>
            <person name="Kowis A."/>
            <person name="Lee S."/>
            <person name="Lewis L.R."/>
            <person name="Margolis J."/>
            <person name="Morgan M."/>
            <person name="Nazareth L.V."/>
            <person name="Nguyen N."/>
            <person name="Okwuonu G."/>
            <person name="Parker D."/>
            <person name="Richards S."/>
            <person name="Ruiz S.J."/>
            <person name="Santibanez J."/>
            <person name="Savard J."/>
            <person name="Scherer S.E."/>
            <person name="Schneider B."/>
            <person name="Sodergren E."/>
            <person name="Tautz D."/>
            <person name="Vattahil S."/>
            <person name="Villasana D."/>
            <person name="White C.S."/>
            <person name="Wright R."/>
            <person name="Park Y."/>
            <person name="Beeman R.W."/>
            <person name="Lord J."/>
            <person name="Oppert B."/>
            <person name="Lorenzen M."/>
            <person name="Brown S."/>
            <person name="Wang L."/>
            <person name="Savard J."/>
            <person name="Tautz D."/>
            <person name="Richards S."/>
            <person name="Weinstock G."/>
            <person name="Gibbs R.A."/>
            <person name="Liu Y."/>
            <person name="Worley K."/>
            <person name="Weinstock G."/>
            <person name="Elsik C.G."/>
            <person name="Reese J.T."/>
            <person name="Elhaik E."/>
            <person name="Landan G."/>
            <person name="Graur D."/>
            <person name="Arensburger P."/>
            <person name="Atkinson P."/>
            <person name="Beeman R.W."/>
            <person name="Beidler J."/>
            <person name="Brown S.J."/>
            <person name="Demuth J.P."/>
            <person name="Drury D.W."/>
            <person name="Du Y.Z."/>
            <person name="Fujiwara H."/>
            <person name="Lorenzen M."/>
            <person name="Maselli V."/>
            <person name="Osanai M."/>
            <person name="Park Y."/>
            <person name="Robertson H.M."/>
            <person name="Tu Z."/>
            <person name="Wang J.J."/>
            <person name="Wang S."/>
            <person name="Richards S."/>
            <person name="Song H."/>
            <person name="Zhang L."/>
            <person name="Sodergren E."/>
            <person name="Werner D."/>
            <person name="Stanke M."/>
            <person name="Morgenstern B."/>
            <person name="Solovyev V."/>
            <person name="Kosarev P."/>
            <person name="Brown G."/>
            <person name="Chen H.C."/>
            <person name="Ermolaeva O."/>
            <person name="Hlavina W."/>
            <person name="Kapustin Y."/>
            <person name="Kiryutin B."/>
            <person name="Kitts P."/>
            <person name="Maglott D."/>
            <person name="Pruitt K."/>
            <person name="Sapojnikov V."/>
            <person name="Souvorov A."/>
            <person name="Mackey A.J."/>
            <person name="Waterhouse R.M."/>
            <person name="Wyder S."/>
            <person name="Zdobnov E.M."/>
            <person name="Zdobnov E.M."/>
            <person name="Wyder S."/>
            <person name="Kriventseva E.V."/>
            <person name="Kadowaki T."/>
            <person name="Bork P."/>
            <person name="Aranda M."/>
            <person name="Bao R."/>
            <person name="Beermann A."/>
            <person name="Berns N."/>
            <person name="Bolognesi R."/>
            <person name="Bonneton F."/>
            <person name="Bopp D."/>
            <person name="Brown S.J."/>
            <person name="Bucher G."/>
            <person name="Butts T."/>
            <person name="Chaumot A."/>
            <person name="Denell R.E."/>
            <person name="Ferrier D.E."/>
            <person name="Friedrich M."/>
            <person name="Gordon C.M."/>
            <person name="Jindra M."/>
            <person name="Klingler M."/>
            <person name="Lan Q."/>
            <person name="Lattorff H.M."/>
            <person name="Laudet V."/>
            <person name="von Levetsow C."/>
            <person name="Liu Z."/>
            <person name="Lutz R."/>
            <person name="Lynch J.A."/>
            <person name="da Fonseca R.N."/>
            <person name="Posnien N."/>
            <person name="Reuter R."/>
            <person name="Roth S."/>
            <person name="Savard J."/>
            <person name="Schinko J.B."/>
            <person name="Schmitt C."/>
            <person name="Schoppmeier M."/>
            <person name="Schroder R."/>
            <person name="Shippy T.D."/>
            <person name="Simonnet F."/>
            <person name="Marques-Souza H."/>
            <person name="Tautz D."/>
            <person name="Tomoyasu Y."/>
            <person name="Trauner J."/>
            <person name="Van der Zee M."/>
            <person name="Vervoort M."/>
            <person name="Wittkopp N."/>
            <person name="Wimmer E.A."/>
            <person name="Yang X."/>
            <person name="Jones A.K."/>
            <person name="Sattelle D.B."/>
            <person name="Ebert P.R."/>
            <person name="Nelson D."/>
            <person name="Scott J.G."/>
            <person name="Beeman R.W."/>
            <person name="Muthukrishnan S."/>
            <person name="Kramer K.J."/>
            <person name="Arakane Y."/>
            <person name="Beeman R.W."/>
            <person name="Zhu Q."/>
            <person name="Hogenkamp D."/>
            <person name="Dixit R."/>
            <person name="Oppert B."/>
            <person name="Jiang H."/>
            <person name="Zou Z."/>
            <person name="Marshall J."/>
            <person name="Elpidina E."/>
            <person name="Vinokurov K."/>
            <person name="Oppert C."/>
            <person name="Zou Z."/>
            <person name="Evans J."/>
            <person name="Lu Z."/>
            <person name="Zhao P."/>
            <person name="Sumathipala N."/>
            <person name="Altincicek B."/>
            <person name="Vilcinskas A."/>
            <person name="Williams M."/>
            <person name="Hultmark D."/>
            <person name="Hetru C."/>
            <person name="Jiang H."/>
            <person name="Grimmelikhuijzen C.J."/>
            <person name="Hauser F."/>
            <person name="Cazzamali G."/>
            <person name="Williamson M."/>
            <person name="Park Y."/>
            <person name="Li B."/>
            <person name="Tanaka Y."/>
            <person name="Predel R."/>
            <person name="Neupert S."/>
            <person name="Schachtner J."/>
            <person name="Verleyen P."/>
            <person name="Raible F."/>
            <person name="Bork P."/>
            <person name="Friedrich M."/>
            <person name="Walden K.K."/>
            <person name="Robertson H.M."/>
            <person name="Angeli S."/>
            <person name="Foret S."/>
            <person name="Bucher G."/>
            <person name="Schuetz S."/>
            <person name="Maleszka R."/>
            <person name="Wimmer E.A."/>
            <person name="Beeman R.W."/>
            <person name="Lorenzen M."/>
            <person name="Tomoyasu Y."/>
            <person name="Miller S.C."/>
            <person name="Grossmann D."/>
            <person name="Bucher G."/>
        </authorList>
    </citation>
    <scope>NUCLEOTIDE SEQUENCE [LARGE SCALE GENOMIC DNA]</scope>
    <source>
        <strain evidence="9 10">Georgia GA2</strain>
    </source>
</reference>
<organism evidence="9 10">
    <name type="scientific">Tribolium castaneum</name>
    <name type="common">Red flour beetle</name>
    <dbReference type="NCBI Taxonomy" id="7070"/>
    <lineage>
        <taxon>Eukaryota</taxon>
        <taxon>Metazoa</taxon>
        <taxon>Ecdysozoa</taxon>
        <taxon>Arthropoda</taxon>
        <taxon>Hexapoda</taxon>
        <taxon>Insecta</taxon>
        <taxon>Pterygota</taxon>
        <taxon>Neoptera</taxon>
        <taxon>Endopterygota</taxon>
        <taxon>Coleoptera</taxon>
        <taxon>Polyphaga</taxon>
        <taxon>Cucujiformia</taxon>
        <taxon>Tenebrionidae</taxon>
        <taxon>Tenebrionidae incertae sedis</taxon>
        <taxon>Tribolium</taxon>
    </lineage>
</organism>
<feature type="domain" description="Major facilitator superfamily (MFS) profile" evidence="8">
    <location>
        <begin position="2"/>
        <end position="411"/>
    </location>
</feature>
<keyword evidence="10" id="KW-1185">Reference proteome</keyword>
<feature type="transmembrane region" description="Helical" evidence="7">
    <location>
        <begin position="387"/>
        <end position="406"/>
    </location>
</feature>
<feature type="transmembrane region" description="Helical" evidence="7">
    <location>
        <begin position="128"/>
        <end position="153"/>
    </location>
</feature>
<dbReference type="FunFam" id="1.20.1250.20:FF:000157">
    <property type="entry name" value="Inorganic phosphate cotransporter"/>
    <property type="match status" value="1"/>
</dbReference>
<feature type="transmembrane region" description="Helical" evidence="7">
    <location>
        <begin position="298"/>
        <end position="329"/>
    </location>
</feature>
<dbReference type="Gene3D" id="1.20.1250.20">
    <property type="entry name" value="MFS general substrate transporter like domains"/>
    <property type="match status" value="2"/>
</dbReference>
<dbReference type="eggNOG" id="KOG2532">
    <property type="taxonomic scope" value="Eukaryota"/>
</dbReference>
<accession>D6WLN9</accession>
<dbReference type="Proteomes" id="UP000007266">
    <property type="component" value="Linkage group 5"/>
</dbReference>
<feature type="transmembrane region" description="Helical" evidence="7">
    <location>
        <begin position="159"/>
        <end position="178"/>
    </location>
</feature>
<sequence>MMVILCYILQYMCRINMSIAIVDMTANSTQFNWTKTQKHDILGSLFWGFIFGPIPGGRLAEIYGPRIVVTVIMLLTALFTLLTPPAAYLNYYCLLCVRFGVGLSTGAAFPAVFPVVPKWIPPKHMSQFMAHILASQLGLMLTLSCSGLLIDFWGWPCVFYISGGITTVWSFCWFYLIYDSPQQHPRIKKDEREKLEKEIAERTVRRKSPWVKILTSRPVWAFIAAYSGILFNVNTAVNYIPLYLNQILDFDIKANGVLSGLPFLATYCTAVFTCYLADRWRKRNTFSVFTIRKIFAGTLFGTSFIILLVLSVWGYIRVVAVVALILWQVFCGMSSASVLSNVMDFAPNYSGSINGISATFGGFAGYLSTKLFTAFIKNEHSFKDWQLLFWILAGANFVSFLFFVAFGSSELQEWNSESVNHDKEETEQIKLDC</sequence>
<protein>
    <submittedName>
        <fullName evidence="9">Inorganic phosphate cotransporter-like Protein</fullName>
    </submittedName>
</protein>
<dbReference type="EMBL" id="KQ971343">
    <property type="protein sequence ID" value="EFA04144.2"/>
    <property type="molecule type" value="Genomic_DNA"/>
</dbReference>
<feature type="transmembrane region" description="Helical" evidence="7">
    <location>
        <begin position="219"/>
        <end position="244"/>
    </location>
</feature>
<feature type="transmembrane region" description="Helical" evidence="7">
    <location>
        <begin position="41"/>
        <end position="60"/>
    </location>
</feature>
<evidence type="ECO:0000313" key="10">
    <source>
        <dbReference type="Proteomes" id="UP000007266"/>
    </source>
</evidence>
<evidence type="ECO:0000259" key="8">
    <source>
        <dbReference type="PROSITE" id="PS50850"/>
    </source>
</evidence>
<reference evidence="9 10" key="2">
    <citation type="journal article" date="2010" name="Nucleic Acids Res.">
        <title>BeetleBase in 2010: revisions to provide comprehensive genomic information for Tribolium castaneum.</title>
        <authorList>
            <person name="Kim H.S."/>
            <person name="Murphy T."/>
            <person name="Xia J."/>
            <person name="Caragea D."/>
            <person name="Park Y."/>
            <person name="Beeman R.W."/>
            <person name="Lorenzen M.D."/>
            <person name="Butcher S."/>
            <person name="Manak J.R."/>
            <person name="Brown S.J."/>
        </authorList>
    </citation>
    <scope>GENOME REANNOTATION</scope>
    <source>
        <strain evidence="9 10">Georgia GA2</strain>
    </source>
</reference>
<dbReference type="OMA" id="CRINMSI"/>
<feature type="transmembrane region" description="Helical" evidence="7">
    <location>
        <begin position="256"/>
        <end position="277"/>
    </location>
</feature>
<dbReference type="GO" id="GO:0022857">
    <property type="term" value="F:transmembrane transporter activity"/>
    <property type="evidence" value="ECO:0000318"/>
    <property type="project" value="GO_Central"/>
</dbReference>
<gene>
    <name evidence="9" type="primary">AUGUSTUS-3.0.2_14388</name>
    <name evidence="9" type="ORF">TcasGA2_TC014388</name>
</gene>
<dbReference type="InterPro" id="IPR036259">
    <property type="entry name" value="MFS_trans_sf"/>
</dbReference>
<dbReference type="AlphaFoldDB" id="D6WLN9"/>
<evidence type="ECO:0000256" key="1">
    <source>
        <dbReference type="ARBA" id="ARBA00004141"/>
    </source>
</evidence>
<keyword evidence="4" id="KW-0769">Symport</keyword>
<feature type="transmembrane region" description="Helical" evidence="7">
    <location>
        <begin position="67"/>
        <end position="83"/>
    </location>
</feature>
<comment type="subcellular location">
    <subcellularLocation>
        <location evidence="1">Membrane</location>
        <topology evidence="1">Multi-pass membrane protein</topology>
    </subcellularLocation>
</comment>
<dbReference type="InParanoid" id="D6WLN9"/>
<dbReference type="SUPFAM" id="SSF103473">
    <property type="entry name" value="MFS general substrate transporter"/>
    <property type="match status" value="1"/>
</dbReference>
<dbReference type="Pfam" id="PF07690">
    <property type="entry name" value="MFS_1"/>
    <property type="match status" value="1"/>
</dbReference>
<dbReference type="GO" id="GO:0016020">
    <property type="term" value="C:membrane"/>
    <property type="evidence" value="ECO:0000318"/>
    <property type="project" value="GO_Central"/>
</dbReference>
<feature type="transmembrane region" description="Helical" evidence="7">
    <location>
        <begin position="349"/>
        <end position="367"/>
    </location>
</feature>
<evidence type="ECO:0000256" key="2">
    <source>
        <dbReference type="ARBA" id="ARBA00022448"/>
    </source>
</evidence>
<keyword evidence="6 7" id="KW-0472">Membrane</keyword>
<dbReference type="InterPro" id="IPR011701">
    <property type="entry name" value="MFS"/>
</dbReference>
<proteinExistence type="predicted"/>
<dbReference type="InterPro" id="IPR050382">
    <property type="entry name" value="MFS_Na/Anion_cotransporter"/>
</dbReference>
<evidence type="ECO:0000256" key="5">
    <source>
        <dbReference type="ARBA" id="ARBA00022989"/>
    </source>
</evidence>